<protein>
    <submittedName>
        <fullName evidence="1">Uncharacterized protein</fullName>
    </submittedName>
</protein>
<dbReference type="AlphaFoldDB" id="A0A375FIX1"/>
<evidence type="ECO:0000313" key="1">
    <source>
        <dbReference type="EMBL" id="SPD49263.1"/>
    </source>
</evidence>
<sequence length="121" mass="13899">MELTTAKRNWHSRMGCAIVRRSTRSRNPSVSSEFRIPRNSVFKLNLCDNVSQNPRHLSPRILETYPQMPAIKHFLTLTTKIEAAHKNLRLVLARSTLEAVLLVDSTNRATHLAHNQLHLPR</sequence>
<reference evidence="1" key="1">
    <citation type="submission" date="2018-01" db="EMBL/GenBank/DDBJ databases">
        <authorList>
            <person name="Gaut B.S."/>
            <person name="Morton B.R."/>
            <person name="Clegg M.T."/>
            <person name="Duvall M.R."/>
        </authorList>
    </citation>
    <scope>NUCLEOTIDE SEQUENCE</scope>
    <source>
        <strain evidence="1">Cupriavidus taiwanensis STM 8555</strain>
    </source>
</reference>
<name>A0A375FIX1_9BURK</name>
<organism evidence="1">
    <name type="scientific">Cupriavidus taiwanensis</name>
    <dbReference type="NCBI Taxonomy" id="164546"/>
    <lineage>
        <taxon>Bacteria</taxon>
        <taxon>Pseudomonadati</taxon>
        <taxon>Pseudomonadota</taxon>
        <taxon>Betaproteobacteria</taxon>
        <taxon>Burkholderiales</taxon>
        <taxon>Burkholderiaceae</taxon>
        <taxon>Cupriavidus</taxon>
    </lineage>
</organism>
<geneLocation type="plasmid" evidence="1">
    <name>I</name>
</geneLocation>
<keyword evidence="1" id="KW-0614">Plasmid</keyword>
<dbReference type="EMBL" id="LT984809">
    <property type="protein sequence ID" value="SPD49263.1"/>
    <property type="molecule type" value="Genomic_DNA"/>
</dbReference>
<accession>A0A375FIX1</accession>
<proteinExistence type="predicted"/>
<gene>
    <name evidence="1" type="ORF">CBM2612_P0608</name>
</gene>